<evidence type="ECO:0000256" key="3">
    <source>
        <dbReference type="ARBA" id="ARBA00006105"/>
    </source>
</evidence>
<sequence length="444" mass="47554">MRTHPRASCNGSALARWAGQPSTRRLRRLPPPPWQQQHRGRQTRSPCSPDAQAPRPDRKFEARAFPTTLIVAAALLGGASYHLFAPAGRPATLNQDTFVPYAITGRDVISPASVLLTVRPRRRDTAPPYLTPGPEARWKHALWSVEFKQPELQIARHYTPLPARDGHDDDDDDDDARAGTLRFYVRAVAGGEMSSYLGRLPVGSDVHLRGPHAGFDVLRRLGARRRVVFLAGGTGIVPGMQVARAVLDADAGADVQILWAVRSAGEVRAAAGAGEDAAAPWPPRRGFWGGAARPADLTPGMEGATAIAAELQALQARYGDRLAVRVAVDELRTRFTAGDVQSAVGRGGSTPAAGSGRACKLHDQLLHQQATELEPAAMPCRCAPASSPGKNLFIVSGPEGFVAHYAGQKIWRDGVLTQGPVGGVAAQLQRENASFANDWLVLKL</sequence>
<dbReference type="InterPro" id="IPR001834">
    <property type="entry name" value="CBR-like"/>
</dbReference>
<evidence type="ECO:0000256" key="5">
    <source>
        <dbReference type="ARBA" id="ARBA00022827"/>
    </source>
</evidence>
<keyword evidence="10" id="KW-1133">Transmembrane helix</keyword>
<keyword evidence="7 10" id="KW-0472">Membrane</keyword>
<protein>
    <recommendedName>
        <fullName evidence="11">FAD-binding FR-type domain-containing protein</fullName>
    </recommendedName>
</protein>
<feature type="binding site" evidence="8">
    <location>
        <position position="194"/>
    </location>
    <ligand>
        <name>FAD</name>
        <dbReference type="ChEBI" id="CHEBI:57692"/>
    </ligand>
</feature>
<evidence type="ECO:0000256" key="10">
    <source>
        <dbReference type="SAM" id="Phobius"/>
    </source>
</evidence>
<dbReference type="GO" id="GO:0016020">
    <property type="term" value="C:membrane"/>
    <property type="evidence" value="ECO:0007669"/>
    <property type="project" value="UniProtKB-SubCell"/>
</dbReference>
<organism evidence="12 13">
    <name type="scientific">Ustilaginoidea virens</name>
    <name type="common">Rice false smut fungus</name>
    <name type="synonym">Villosiclava virens</name>
    <dbReference type="NCBI Taxonomy" id="1159556"/>
    <lineage>
        <taxon>Eukaryota</taxon>
        <taxon>Fungi</taxon>
        <taxon>Dikarya</taxon>
        <taxon>Ascomycota</taxon>
        <taxon>Pezizomycotina</taxon>
        <taxon>Sordariomycetes</taxon>
        <taxon>Hypocreomycetidae</taxon>
        <taxon>Hypocreales</taxon>
        <taxon>Clavicipitaceae</taxon>
        <taxon>Ustilaginoidea</taxon>
    </lineage>
</organism>
<dbReference type="SUPFAM" id="SSF52343">
    <property type="entry name" value="Ferredoxin reductase-like, C-terminal NADP-linked domain"/>
    <property type="match status" value="1"/>
</dbReference>
<evidence type="ECO:0000313" key="12">
    <source>
        <dbReference type="EMBL" id="GAO17864.1"/>
    </source>
</evidence>
<comment type="similarity">
    <text evidence="3">Belongs to the flavoprotein pyridine nucleotide cytochrome reductase family.</text>
</comment>
<dbReference type="GO" id="GO:0016491">
    <property type="term" value="F:oxidoreductase activity"/>
    <property type="evidence" value="ECO:0007669"/>
    <property type="project" value="UniProtKB-KW"/>
</dbReference>
<dbReference type="PANTHER" id="PTHR19370:SF189">
    <property type="entry name" value="CYTOCHROME C MITOCHONDRIAL IMPORT FACTOR CYC2"/>
    <property type="match status" value="1"/>
</dbReference>
<dbReference type="PANTHER" id="PTHR19370">
    <property type="entry name" value="NADH-CYTOCHROME B5 REDUCTASE"/>
    <property type="match status" value="1"/>
</dbReference>
<proteinExistence type="inferred from homology"/>
<dbReference type="GO" id="GO:0005739">
    <property type="term" value="C:mitochondrion"/>
    <property type="evidence" value="ECO:0007669"/>
    <property type="project" value="TreeGrafter"/>
</dbReference>
<comment type="subcellular location">
    <subcellularLocation>
        <location evidence="2">Membrane</location>
    </subcellularLocation>
</comment>
<keyword evidence="6" id="KW-0560">Oxidoreductase</keyword>
<dbReference type="SUPFAM" id="SSF63380">
    <property type="entry name" value="Riboflavin synthase domain-like"/>
    <property type="match status" value="1"/>
</dbReference>
<comment type="cofactor">
    <cofactor evidence="1 8">
        <name>FAD</name>
        <dbReference type="ChEBI" id="CHEBI:57692"/>
    </cofactor>
</comment>
<dbReference type="InterPro" id="IPR017938">
    <property type="entry name" value="Riboflavin_synthase-like_b-brl"/>
</dbReference>
<feature type="binding site" evidence="8">
    <location>
        <position position="158"/>
    </location>
    <ligand>
        <name>FAD</name>
        <dbReference type="ChEBI" id="CHEBI:57692"/>
    </ligand>
</feature>
<gene>
    <name evidence="12" type="ORF">UVI_02011590</name>
</gene>
<dbReference type="PRINTS" id="PR00406">
    <property type="entry name" value="CYTB5RDTASE"/>
</dbReference>
<dbReference type="InterPro" id="IPR008333">
    <property type="entry name" value="Cbr1-like_FAD-bd_dom"/>
</dbReference>
<dbReference type="Gene3D" id="2.40.30.10">
    <property type="entry name" value="Translation factors"/>
    <property type="match status" value="1"/>
</dbReference>
<evidence type="ECO:0000256" key="7">
    <source>
        <dbReference type="ARBA" id="ARBA00023136"/>
    </source>
</evidence>
<dbReference type="InterPro" id="IPR039261">
    <property type="entry name" value="FNR_nucleotide-bd"/>
</dbReference>
<dbReference type="InterPro" id="IPR017927">
    <property type="entry name" value="FAD-bd_FR_type"/>
</dbReference>
<keyword evidence="4 8" id="KW-0285">Flavoprotein</keyword>
<dbReference type="Gene3D" id="3.40.50.80">
    <property type="entry name" value="Nucleotide-binding domain of ferredoxin-NADP reductase (FNR) module"/>
    <property type="match status" value="1"/>
</dbReference>
<evidence type="ECO:0000313" key="13">
    <source>
        <dbReference type="Proteomes" id="UP000054053"/>
    </source>
</evidence>
<feature type="region of interest" description="Disordered" evidence="9">
    <location>
        <begin position="1"/>
        <end position="56"/>
    </location>
</feature>
<dbReference type="EMBL" id="BBTG02000004">
    <property type="protein sequence ID" value="GAO17864.1"/>
    <property type="molecule type" value="Genomic_DNA"/>
</dbReference>
<dbReference type="PROSITE" id="PS51384">
    <property type="entry name" value="FAD_FR"/>
    <property type="match status" value="1"/>
</dbReference>
<feature type="transmembrane region" description="Helical" evidence="10">
    <location>
        <begin position="64"/>
        <end position="84"/>
    </location>
</feature>
<keyword evidence="5 8" id="KW-0274">FAD</keyword>
<evidence type="ECO:0000256" key="4">
    <source>
        <dbReference type="ARBA" id="ARBA00022630"/>
    </source>
</evidence>
<dbReference type="Proteomes" id="UP000054053">
    <property type="component" value="Unassembled WGS sequence"/>
</dbReference>
<comment type="caution">
    <text evidence="12">The sequence shown here is derived from an EMBL/GenBank/DDBJ whole genome shotgun (WGS) entry which is preliminary data.</text>
</comment>
<evidence type="ECO:0000256" key="1">
    <source>
        <dbReference type="ARBA" id="ARBA00001974"/>
    </source>
</evidence>
<accession>A0A1B5L5M3</accession>
<keyword evidence="10" id="KW-0812">Transmembrane</keyword>
<feature type="domain" description="FAD-binding FR-type" evidence="11">
    <location>
        <begin position="96"/>
        <end position="218"/>
    </location>
</feature>
<dbReference type="Pfam" id="PF00970">
    <property type="entry name" value="FAD_binding_6"/>
    <property type="match status" value="1"/>
</dbReference>
<evidence type="ECO:0000256" key="9">
    <source>
        <dbReference type="SAM" id="MobiDB-lite"/>
    </source>
</evidence>
<feature type="binding site" evidence="8">
    <location>
        <position position="156"/>
    </location>
    <ligand>
        <name>FAD</name>
        <dbReference type="ChEBI" id="CHEBI:57692"/>
    </ligand>
</feature>
<name>A0A1B5L5M3_USTVR</name>
<evidence type="ECO:0000256" key="2">
    <source>
        <dbReference type="ARBA" id="ARBA00004370"/>
    </source>
</evidence>
<feature type="binding site" evidence="8">
    <location>
        <position position="193"/>
    </location>
    <ligand>
        <name>FAD</name>
        <dbReference type="ChEBI" id="CHEBI:57692"/>
    </ligand>
</feature>
<evidence type="ECO:0000256" key="8">
    <source>
        <dbReference type="PIRSR" id="PIRSR601834-1"/>
    </source>
</evidence>
<reference evidence="13" key="1">
    <citation type="journal article" date="2016" name="Genome Announc.">
        <title>Genome sequence of Ustilaginoidea virens IPU010, a rice pathogenic fungus causing false smut.</title>
        <authorList>
            <person name="Kumagai T."/>
            <person name="Ishii T."/>
            <person name="Terai G."/>
            <person name="Umemura M."/>
            <person name="Machida M."/>
            <person name="Asai K."/>
        </authorList>
    </citation>
    <scope>NUCLEOTIDE SEQUENCE [LARGE SCALE GENOMIC DNA]</scope>
    <source>
        <strain evidence="13">IPU010</strain>
    </source>
</reference>
<dbReference type="AlphaFoldDB" id="A0A1B5L5M3"/>
<evidence type="ECO:0000256" key="6">
    <source>
        <dbReference type="ARBA" id="ARBA00023002"/>
    </source>
</evidence>
<evidence type="ECO:0000259" key="11">
    <source>
        <dbReference type="PROSITE" id="PS51384"/>
    </source>
</evidence>